<dbReference type="AlphaFoldDB" id="A0AAJ0MMH1"/>
<protein>
    <submittedName>
        <fullName evidence="1">Uncharacterized protein</fullName>
    </submittedName>
</protein>
<sequence>MVRYGRTPRPSLVYCDTRACRANSRFQVRRIGDLRQAVYGGVHWTLGIEDFRVKVALSIELGLVGKLVGLVAL</sequence>
<dbReference type="EMBL" id="JAULSX010000009">
    <property type="protein sequence ID" value="KAK3486129.1"/>
    <property type="molecule type" value="Genomic_DNA"/>
</dbReference>
<dbReference type="GeneID" id="87874025"/>
<evidence type="ECO:0000313" key="2">
    <source>
        <dbReference type="Proteomes" id="UP001285908"/>
    </source>
</evidence>
<dbReference type="Proteomes" id="UP001285908">
    <property type="component" value="Unassembled WGS sequence"/>
</dbReference>
<proteinExistence type="predicted"/>
<gene>
    <name evidence="1" type="ORF">B0T23DRAFT_366775</name>
</gene>
<organism evidence="1 2">
    <name type="scientific">Neurospora hispaniola</name>
    <dbReference type="NCBI Taxonomy" id="588809"/>
    <lineage>
        <taxon>Eukaryota</taxon>
        <taxon>Fungi</taxon>
        <taxon>Dikarya</taxon>
        <taxon>Ascomycota</taxon>
        <taxon>Pezizomycotina</taxon>
        <taxon>Sordariomycetes</taxon>
        <taxon>Sordariomycetidae</taxon>
        <taxon>Sordariales</taxon>
        <taxon>Sordariaceae</taxon>
        <taxon>Neurospora</taxon>
    </lineage>
</organism>
<reference evidence="1 2" key="1">
    <citation type="journal article" date="2023" name="Mol. Phylogenet. Evol.">
        <title>Genome-scale phylogeny and comparative genomics of the fungal order Sordariales.</title>
        <authorList>
            <person name="Hensen N."/>
            <person name="Bonometti L."/>
            <person name="Westerberg I."/>
            <person name="Brannstrom I.O."/>
            <person name="Guillou S."/>
            <person name="Cros-Aarteil S."/>
            <person name="Calhoun S."/>
            <person name="Haridas S."/>
            <person name="Kuo A."/>
            <person name="Mondo S."/>
            <person name="Pangilinan J."/>
            <person name="Riley R."/>
            <person name="LaButti K."/>
            <person name="Andreopoulos B."/>
            <person name="Lipzen A."/>
            <person name="Chen C."/>
            <person name="Yan M."/>
            <person name="Daum C."/>
            <person name="Ng V."/>
            <person name="Clum A."/>
            <person name="Steindorff A."/>
            <person name="Ohm R.A."/>
            <person name="Martin F."/>
            <person name="Silar P."/>
            <person name="Natvig D.O."/>
            <person name="Lalanne C."/>
            <person name="Gautier V."/>
            <person name="Ament-Velasquez S.L."/>
            <person name="Kruys A."/>
            <person name="Hutchinson M.I."/>
            <person name="Powell A.J."/>
            <person name="Barry K."/>
            <person name="Miller A.N."/>
            <person name="Grigoriev I.V."/>
            <person name="Debuchy R."/>
            <person name="Gladieux P."/>
            <person name="Hiltunen Thoren M."/>
            <person name="Johannesson H."/>
        </authorList>
    </citation>
    <scope>NUCLEOTIDE SEQUENCE [LARGE SCALE GENOMIC DNA]</scope>
    <source>
        <strain evidence="1 2">FGSC 10403</strain>
    </source>
</reference>
<evidence type="ECO:0000313" key="1">
    <source>
        <dbReference type="EMBL" id="KAK3486129.1"/>
    </source>
</evidence>
<name>A0AAJ0MMH1_9PEZI</name>
<keyword evidence="2" id="KW-1185">Reference proteome</keyword>
<accession>A0AAJ0MMH1</accession>
<dbReference type="RefSeq" id="XP_062688892.1">
    <property type="nucleotide sequence ID" value="XM_062836403.1"/>
</dbReference>
<comment type="caution">
    <text evidence="1">The sequence shown here is derived from an EMBL/GenBank/DDBJ whole genome shotgun (WGS) entry which is preliminary data.</text>
</comment>